<dbReference type="EMBL" id="JANJYI010000008">
    <property type="protein sequence ID" value="KAK2638644.1"/>
    <property type="molecule type" value="Genomic_DNA"/>
</dbReference>
<accession>A0AAD9TN51</accession>
<feature type="chain" id="PRO_5041982702" description="Heme-binding protein 2" evidence="2">
    <location>
        <begin position="21"/>
        <end position="237"/>
    </location>
</feature>
<reference evidence="3" key="1">
    <citation type="journal article" date="2023" name="Plant J.">
        <title>Genome sequences and population genomics provide insights into the demographic history, inbreeding, and mutation load of two 'living fossil' tree species of Dipteronia.</title>
        <authorList>
            <person name="Feng Y."/>
            <person name="Comes H.P."/>
            <person name="Chen J."/>
            <person name="Zhu S."/>
            <person name="Lu R."/>
            <person name="Zhang X."/>
            <person name="Li P."/>
            <person name="Qiu J."/>
            <person name="Olsen K.M."/>
            <person name="Qiu Y."/>
        </authorList>
    </citation>
    <scope>NUCLEOTIDE SEQUENCE</scope>
    <source>
        <strain evidence="3">KIB01</strain>
    </source>
</reference>
<sequence length="237" mass="26685">MKKDSTTMAVRLSMFKLVFALMSLFSVSTHSSIATDKDALQIYPPTCTRIECPNFKTIHVGNGFEIRRYNSSVWITTSPIQDISLVQATRTGFLRLFDYIQGKNKYKQTIEMTGPVITEILPSDGPFCESTFNVSFYVPKENQADPPPAEGLQVQRWKPRYLAARQFSGFVEDSSVGKEAAALKSSLEGTVWGDAIQKNVGDGVYTVAQYNSPFEFENRVNEIWMMFHVEDLSFSAL</sequence>
<dbReference type="InterPro" id="IPR011256">
    <property type="entry name" value="Reg_factor_effector_dom_sf"/>
</dbReference>
<comment type="caution">
    <text evidence="3">The sequence shown here is derived from an EMBL/GenBank/DDBJ whole genome shotgun (WGS) entry which is preliminary data.</text>
</comment>
<keyword evidence="2" id="KW-0732">Signal</keyword>
<dbReference type="FunFam" id="3.20.80.10:FF:000002">
    <property type="entry name" value="Heme-binding protein 2"/>
    <property type="match status" value="1"/>
</dbReference>
<dbReference type="PANTHER" id="PTHR11220">
    <property type="entry name" value="HEME-BINDING PROTEIN-RELATED"/>
    <property type="match status" value="1"/>
</dbReference>
<dbReference type="PANTHER" id="PTHR11220:SF25">
    <property type="entry name" value="F3F9.4"/>
    <property type="match status" value="1"/>
</dbReference>
<evidence type="ECO:0000256" key="2">
    <source>
        <dbReference type="SAM" id="SignalP"/>
    </source>
</evidence>
<evidence type="ECO:0008006" key="5">
    <source>
        <dbReference type="Google" id="ProtNLM"/>
    </source>
</evidence>
<dbReference type="InterPro" id="IPR006917">
    <property type="entry name" value="SOUL_heme-bd"/>
</dbReference>
<organism evidence="3 4">
    <name type="scientific">Dipteronia dyeriana</name>
    <dbReference type="NCBI Taxonomy" id="168575"/>
    <lineage>
        <taxon>Eukaryota</taxon>
        <taxon>Viridiplantae</taxon>
        <taxon>Streptophyta</taxon>
        <taxon>Embryophyta</taxon>
        <taxon>Tracheophyta</taxon>
        <taxon>Spermatophyta</taxon>
        <taxon>Magnoliopsida</taxon>
        <taxon>eudicotyledons</taxon>
        <taxon>Gunneridae</taxon>
        <taxon>Pentapetalae</taxon>
        <taxon>rosids</taxon>
        <taxon>malvids</taxon>
        <taxon>Sapindales</taxon>
        <taxon>Sapindaceae</taxon>
        <taxon>Hippocastanoideae</taxon>
        <taxon>Acereae</taxon>
        <taxon>Dipteronia</taxon>
    </lineage>
</organism>
<protein>
    <recommendedName>
        <fullName evidence="5">Heme-binding protein 2</fullName>
    </recommendedName>
</protein>
<evidence type="ECO:0000313" key="3">
    <source>
        <dbReference type="EMBL" id="KAK2638644.1"/>
    </source>
</evidence>
<dbReference type="Gene3D" id="3.20.80.10">
    <property type="entry name" value="Regulatory factor, effector binding domain"/>
    <property type="match status" value="1"/>
</dbReference>
<evidence type="ECO:0000313" key="4">
    <source>
        <dbReference type="Proteomes" id="UP001280121"/>
    </source>
</evidence>
<feature type="signal peptide" evidence="2">
    <location>
        <begin position="1"/>
        <end position="20"/>
    </location>
</feature>
<proteinExistence type="inferred from homology"/>
<evidence type="ECO:0000256" key="1">
    <source>
        <dbReference type="ARBA" id="ARBA00009817"/>
    </source>
</evidence>
<dbReference type="AlphaFoldDB" id="A0AAD9TN51"/>
<comment type="similarity">
    <text evidence="1">Belongs to the HEBP family.</text>
</comment>
<dbReference type="Pfam" id="PF04832">
    <property type="entry name" value="SOUL"/>
    <property type="match status" value="1"/>
</dbReference>
<gene>
    <name evidence="3" type="ORF">Ddye_026439</name>
</gene>
<dbReference type="Proteomes" id="UP001280121">
    <property type="component" value="Unassembled WGS sequence"/>
</dbReference>
<name>A0AAD9TN51_9ROSI</name>
<dbReference type="SUPFAM" id="SSF55136">
    <property type="entry name" value="Probable bacterial effector-binding domain"/>
    <property type="match status" value="1"/>
</dbReference>
<keyword evidence="4" id="KW-1185">Reference proteome</keyword>